<dbReference type="SUPFAM" id="SSF54523">
    <property type="entry name" value="Pili subunits"/>
    <property type="match status" value="1"/>
</dbReference>
<dbReference type="AlphaFoldDB" id="A0A562KUU1"/>
<keyword evidence="4" id="KW-0813">Transport</keyword>
<comment type="caution">
    <text evidence="15">The sequence shown here is derived from an EMBL/GenBank/DDBJ whole genome shotgun (WGS) entry which is preliminary data.</text>
</comment>
<evidence type="ECO:0000313" key="16">
    <source>
        <dbReference type="Proteomes" id="UP000315167"/>
    </source>
</evidence>
<evidence type="ECO:0000256" key="9">
    <source>
        <dbReference type="ARBA" id="ARBA00023136"/>
    </source>
</evidence>
<dbReference type="RefSeq" id="WP_144900660.1">
    <property type="nucleotide sequence ID" value="NZ_VLKN01000012.1"/>
</dbReference>
<evidence type="ECO:0000256" key="3">
    <source>
        <dbReference type="ARBA" id="ARBA00005848"/>
    </source>
</evidence>
<keyword evidence="8" id="KW-0653">Protein transport</keyword>
<feature type="domain" description="Trimeric autotransporter adhesin YadA-like C-terminal membrane anchor" evidence="12">
    <location>
        <begin position="379"/>
        <end position="437"/>
    </location>
</feature>
<dbReference type="EMBL" id="VLKN01000012">
    <property type="protein sequence ID" value="TWH99188.1"/>
    <property type="molecule type" value="Genomic_DNA"/>
</dbReference>
<dbReference type="Gene3D" id="2.150.10.10">
    <property type="entry name" value="Serralysin-like metalloprotease, C-terminal"/>
    <property type="match status" value="2"/>
</dbReference>
<evidence type="ECO:0000256" key="4">
    <source>
        <dbReference type="ARBA" id="ARBA00022448"/>
    </source>
</evidence>
<keyword evidence="10" id="KW-0998">Cell outer membrane</keyword>
<evidence type="ECO:0000256" key="7">
    <source>
        <dbReference type="ARBA" id="ARBA00022729"/>
    </source>
</evidence>
<dbReference type="Pfam" id="PF03895">
    <property type="entry name" value="YadA_anchor"/>
    <property type="match status" value="1"/>
</dbReference>
<keyword evidence="16" id="KW-1185">Reference proteome</keyword>
<dbReference type="GO" id="GO:0015031">
    <property type="term" value="P:protein transport"/>
    <property type="evidence" value="ECO:0007669"/>
    <property type="project" value="UniProtKB-KW"/>
</dbReference>
<feature type="domain" description="Trimeric autotransporter adhesin YadA-like head" evidence="13">
    <location>
        <begin position="49"/>
        <end position="75"/>
    </location>
</feature>
<dbReference type="InterPro" id="IPR008640">
    <property type="entry name" value="Adhesin_Head_dom"/>
</dbReference>
<gene>
    <name evidence="15" type="ORF">IP90_03179</name>
</gene>
<name>A0A562KUU1_9GAMM</name>
<feature type="domain" description="Trimeric autotransporter adhesin YadA-like head" evidence="13">
    <location>
        <begin position="79"/>
        <end position="101"/>
    </location>
</feature>
<accession>A0A562KUU1</accession>
<evidence type="ECO:0000313" key="15">
    <source>
        <dbReference type="EMBL" id="TWH99188.1"/>
    </source>
</evidence>
<dbReference type="GO" id="GO:0009279">
    <property type="term" value="C:cell outer membrane"/>
    <property type="evidence" value="ECO:0007669"/>
    <property type="project" value="UniProtKB-SubCell"/>
</dbReference>
<feature type="domain" description="Trimeric autotransporter adhesin YadA-like head" evidence="13">
    <location>
        <begin position="146"/>
        <end position="172"/>
    </location>
</feature>
<feature type="signal peptide" evidence="11">
    <location>
        <begin position="1"/>
        <end position="27"/>
    </location>
</feature>
<evidence type="ECO:0000259" key="14">
    <source>
        <dbReference type="Pfam" id="PF05662"/>
    </source>
</evidence>
<dbReference type="SUPFAM" id="SSF101967">
    <property type="entry name" value="Adhesin YadA, collagen-binding domain"/>
    <property type="match status" value="2"/>
</dbReference>
<dbReference type="OrthoDB" id="1632057at2"/>
<dbReference type="InterPro" id="IPR008635">
    <property type="entry name" value="Coiled_stalk_dom"/>
</dbReference>
<feature type="domain" description="Trimeric autotransporter adhesin YadA-like head" evidence="13">
    <location>
        <begin position="216"/>
        <end position="241"/>
    </location>
</feature>
<evidence type="ECO:0000256" key="11">
    <source>
        <dbReference type="SAM" id="SignalP"/>
    </source>
</evidence>
<dbReference type="Pfam" id="PF05662">
    <property type="entry name" value="YadA_stalk"/>
    <property type="match status" value="1"/>
</dbReference>
<comment type="similarity">
    <text evidence="3">Belongs to the autotransporter-2 (AT-2) (TC 1.B.40) family.</text>
</comment>
<dbReference type="Proteomes" id="UP000315167">
    <property type="component" value="Unassembled WGS sequence"/>
</dbReference>
<keyword evidence="5" id="KW-1134">Transmembrane beta strand</keyword>
<feature type="chain" id="PRO_5021797855" evidence="11">
    <location>
        <begin position="28"/>
        <end position="437"/>
    </location>
</feature>
<dbReference type="GO" id="GO:0009986">
    <property type="term" value="C:cell surface"/>
    <property type="evidence" value="ECO:0007669"/>
    <property type="project" value="UniProtKB-SubCell"/>
</dbReference>
<evidence type="ECO:0000256" key="2">
    <source>
        <dbReference type="ARBA" id="ARBA00004442"/>
    </source>
</evidence>
<dbReference type="InterPro" id="IPR045584">
    <property type="entry name" value="Pilin-like"/>
</dbReference>
<keyword evidence="6" id="KW-0812">Transmembrane</keyword>
<organism evidence="15 16">
    <name type="scientific">Luteimonas cucumeris</name>
    <dbReference type="NCBI Taxonomy" id="985012"/>
    <lineage>
        <taxon>Bacteria</taxon>
        <taxon>Pseudomonadati</taxon>
        <taxon>Pseudomonadota</taxon>
        <taxon>Gammaproteobacteria</taxon>
        <taxon>Lysobacterales</taxon>
        <taxon>Lysobacteraceae</taxon>
        <taxon>Luteimonas</taxon>
    </lineage>
</organism>
<dbReference type="InterPro" id="IPR005594">
    <property type="entry name" value="YadA_C"/>
</dbReference>
<evidence type="ECO:0000256" key="10">
    <source>
        <dbReference type="ARBA" id="ARBA00023237"/>
    </source>
</evidence>
<evidence type="ECO:0000256" key="5">
    <source>
        <dbReference type="ARBA" id="ARBA00022452"/>
    </source>
</evidence>
<feature type="domain" description="Trimeric autotransporter adhesin YadA-like head" evidence="13">
    <location>
        <begin position="188"/>
        <end position="214"/>
    </location>
</feature>
<keyword evidence="9" id="KW-0472">Membrane</keyword>
<feature type="domain" description="Trimeric autotransporter adhesin YadA-like head" evidence="13">
    <location>
        <begin position="108"/>
        <end position="127"/>
    </location>
</feature>
<dbReference type="InterPro" id="IPR011049">
    <property type="entry name" value="Serralysin-like_metalloprot_C"/>
</dbReference>
<dbReference type="Gene3D" id="3.30.1300.30">
    <property type="entry name" value="GSPII I/J protein-like"/>
    <property type="match status" value="1"/>
</dbReference>
<dbReference type="Pfam" id="PF05658">
    <property type="entry name" value="YadA_head"/>
    <property type="match status" value="6"/>
</dbReference>
<sequence>MEILGSRHRLAAALLLALGMFAGSASADETCELNDGDPATHEYAGGATATGVGATACGPIATASGDSSSAFGVGSESLGFGSTAIGSSSRSYGEFSTSIGGASRAENGATALGFSSLASGDNSTAVGGWFDLDSDGLFTLDEVTNAAGGRSIALGPAAHATGIGSAALGFHSNASATLSTAVGYWSQASGFTSIAAGTNSVASVDYSTAIGGRSEATAIGSTALGNSSEATAAGSVALGYLSLADRSNTVSVGAAGSERQIVNVAAGTQANDAVNLSQLQSTLATANAYTDTAVATGGTATNAYTDNREAAIRGDMDAGDTATLTAANTYTDRRIGELAGFDPAAINSRLDSVDQQLNTHDRRINTVGALGAALSLAAPDARVQGANQFSLGVGHFRDRQALGVGYSRLVSPRAAVRISAAFADGENAAGVGLNVGW</sequence>
<evidence type="ECO:0000256" key="6">
    <source>
        <dbReference type="ARBA" id="ARBA00022692"/>
    </source>
</evidence>
<evidence type="ECO:0000259" key="13">
    <source>
        <dbReference type="Pfam" id="PF05658"/>
    </source>
</evidence>
<proteinExistence type="inferred from homology"/>
<evidence type="ECO:0000256" key="8">
    <source>
        <dbReference type="ARBA" id="ARBA00022927"/>
    </source>
</evidence>
<evidence type="ECO:0000259" key="12">
    <source>
        <dbReference type="Pfam" id="PF03895"/>
    </source>
</evidence>
<evidence type="ECO:0000256" key="1">
    <source>
        <dbReference type="ARBA" id="ARBA00004241"/>
    </source>
</evidence>
<reference evidence="15 16" key="1">
    <citation type="journal article" date="2015" name="Stand. Genomic Sci.">
        <title>Genomic Encyclopedia of Bacterial and Archaeal Type Strains, Phase III: the genomes of soil and plant-associated and newly described type strains.</title>
        <authorList>
            <person name="Whitman W.B."/>
            <person name="Woyke T."/>
            <person name="Klenk H.P."/>
            <person name="Zhou Y."/>
            <person name="Lilburn T.G."/>
            <person name="Beck B.J."/>
            <person name="De Vos P."/>
            <person name="Vandamme P."/>
            <person name="Eisen J.A."/>
            <person name="Garrity G."/>
            <person name="Hugenholtz P."/>
            <person name="Kyrpides N.C."/>
        </authorList>
    </citation>
    <scope>NUCLEOTIDE SEQUENCE [LARGE SCALE GENOMIC DNA]</scope>
    <source>
        <strain evidence="15 16">CGMCC 1.10821</strain>
    </source>
</reference>
<dbReference type="CDD" id="cd12820">
    <property type="entry name" value="LbR_YadA-like"/>
    <property type="match status" value="1"/>
</dbReference>
<protein>
    <submittedName>
        <fullName evidence="15">Trimeric autotransporter adhesin</fullName>
    </submittedName>
</protein>
<keyword evidence="7 11" id="KW-0732">Signal</keyword>
<comment type="subcellular location">
    <subcellularLocation>
        <location evidence="2">Cell outer membrane</location>
    </subcellularLocation>
    <subcellularLocation>
        <location evidence="1">Cell surface</location>
    </subcellularLocation>
</comment>
<feature type="domain" description="Trimeric autotransporter adhesin YadA-like stalk" evidence="14">
    <location>
        <begin position="260"/>
        <end position="299"/>
    </location>
</feature>